<dbReference type="InterPro" id="IPR016024">
    <property type="entry name" value="ARM-type_fold"/>
</dbReference>
<proteinExistence type="predicted"/>
<sequence length="176" mass="19619">VIRDVRMVDHILTSMGSSQKGEVIASLRCLQSLTRSVQQIRTVLHDNAVWNPLLQMLQTSDKEVMVLAVTCLCNLVLDFSPSKQALIQHNALEILSEYCHTPDSTIRINAVWAVMSLSYCSNESLRERIVASLGVSQLLKRIEDPIGLIRQKAIGIVRNLFTAVSSCSLPAQWSRC</sequence>
<evidence type="ECO:0000313" key="7">
    <source>
        <dbReference type="EMBL" id="GFS06258.1"/>
    </source>
</evidence>
<accession>A0AAV4I767</accession>
<dbReference type="EMBL" id="BMAT01002410">
    <property type="protein sequence ID" value="GFS06258.1"/>
    <property type="molecule type" value="Genomic_DNA"/>
</dbReference>
<organism evidence="7 8">
    <name type="scientific">Elysia marginata</name>
    <dbReference type="NCBI Taxonomy" id="1093978"/>
    <lineage>
        <taxon>Eukaryota</taxon>
        <taxon>Metazoa</taxon>
        <taxon>Spiralia</taxon>
        <taxon>Lophotrochozoa</taxon>
        <taxon>Mollusca</taxon>
        <taxon>Gastropoda</taxon>
        <taxon>Heterobranchia</taxon>
        <taxon>Euthyneura</taxon>
        <taxon>Panpulmonata</taxon>
        <taxon>Sacoglossa</taxon>
        <taxon>Placobranchoidea</taxon>
        <taxon>Plakobranchidae</taxon>
        <taxon>Elysia</taxon>
    </lineage>
</organism>
<dbReference type="GO" id="GO:0005634">
    <property type="term" value="C:nucleus"/>
    <property type="evidence" value="ECO:0007669"/>
    <property type="project" value="UniProtKB-SubCell"/>
</dbReference>
<dbReference type="PANTHER" id="PTHR15651">
    <property type="entry name" value="ARMADILLO REPEAT-CONTAINING PROTEIN 8"/>
    <property type="match status" value="1"/>
</dbReference>
<dbReference type="Pfam" id="PF00514">
    <property type="entry name" value="Arm"/>
    <property type="match status" value="1"/>
</dbReference>
<evidence type="ECO:0000313" key="8">
    <source>
        <dbReference type="Proteomes" id="UP000762676"/>
    </source>
</evidence>
<name>A0AAV4I767_9GAST</name>
<dbReference type="GO" id="GO:0043161">
    <property type="term" value="P:proteasome-mediated ubiquitin-dependent protein catabolic process"/>
    <property type="evidence" value="ECO:0007669"/>
    <property type="project" value="TreeGrafter"/>
</dbReference>
<evidence type="ECO:0000256" key="3">
    <source>
        <dbReference type="ARBA" id="ARBA00013746"/>
    </source>
</evidence>
<gene>
    <name evidence="7" type="ORF">ElyMa_001219400</name>
</gene>
<dbReference type="Gene3D" id="1.25.10.10">
    <property type="entry name" value="Leucine-rich Repeat Variant"/>
    <property type="match status" value="1"/>
</dbReference>
<evidence type="ECO:0000256" key="6">
    <source>
        <dbReference type="ARBA" id="ARBA00023242"/>
    </source>
</evidence>
<evidence type="ECO:0000256" key="4">
    <source>
        <dbReference type="ARBA" id="ARBA00022490"/>
    </source>
</evidence>
<keyword evidence="8" id="KW-1185">Reference proteome</keyword>
<keyword evidence="5" id="KW-0677">Repeat</keyword>
<evidence type="ECO:0000256" key="1">
    <source>
        <dbReference type="ARBA" id="ARBA00004123"/>
    </source>
</evidence>
<dbReference type="PANTHER" id="PTHR15651:SF7">
    <property type="entry name" value="ARMADILLO REPEAT-CONTAINING PROTEIN 8"/>
    <property type="match status" value="1"/>
</dbReference>
<feature type="non-terminal residue" evidence="7">
    <location>
        <position position="1"/>
    </location>
</feature>
<dbReference type="Proteomes" id="UP000762676">
    <property type="component" value="Unassembled WGS sequence"/>
</dbReference>
<keyword evidence="4" id="KW-0963">Cytoplasm</keyword>
<keyword evidence="6" id="KW-0539">Nucleus</keyword>
<protein>
    <recommendedName>
        <fullName evidence="3">Armadillo repeat-containing protein 8</fullName>
    </recommendedName>
</protein>
<dbReference type="AlphaFoldDB" id="A0AAV4I767"/>
<evidence type="ECO:0000256" key="2">
    <source>
        <dbReference type="ARBA" id="ARBA00004496"/>
    </source>
</evidence>
<dbReference type="GO" id="GO:0034657">
    <property type="term" value="C:GID complex"/>
    <property type="evidence" value="ECO:0007669"/>
    <property type="project" value="TreeGrafter"/>
</dbReference>
<dbReference type="GO" id="GO:0005737">
    <property type="term" value="C:cytoplasm"/>
    <property type="evidence" value="ECO:0007669"/>
    <property type="project" value="UniProtKB-SubCell"/>
</dbReference>
<dbReference type="InterPro" id="IPR011989">
    <property type="entry name" value="ARM-like"/>
</dbReference>
<dbReference type="InterPro" id="IPR000225">
    <property type="entry name" value="Armadillo"/>
</dbReference>
<dbReference type="SUPFAM" id="SSF48371">
    <property type="entry name" value="ARM repeat"/>
    <property type="match status" value="1"/>
</dbReference>
<dbReference type="InterPro" id="IPR038739">
    <property type="entry name" value="ARMC8/Vid28"/>
</dbReference>
<comment type="subcellular location">
    <subcellularLocation>
        <location evidence="2">Cytoplasm</location>
    </subcellularLocation>
    <subcellularLocation>
        <location evidence="1">Nucleus</location>
    </subcellularLocation>
</comment>
<evidence type="ECO:0000256" key="5">
    <source>
        <dbReference type="ARBA" id="ARBA00022737"/>
    </source>
</evidence>
<comment type="caution">
    <text evidence="7">The sequence shown here is derived from an EMBL/GenBank/DDBJ whole genome shotgun (WGS) entry which is preliminary data.</text>
</comment>
<reference evidence="7 8" key="1">
    <citation type="journal article" date="2021" name="Elife">
        <title>Chloroplast acquisition without the gene transfer in kleptoplastic sea slugs, Plakobranchus ocellatus.</title>
        <authorList>
            <person name="Maeda T."/>
            <person name="Takahashi S."/>
            <person name="Yoshida T."/>
            <person name="Shimamura S."/>
            <person name="Takaki Y."/>
            <person name="Nagai Y."/>
            <person name="Toyoda A."/>
            <person name="Suzuki Y."/>
            <person name="Arimoto A."/>
            <person name="Ishii H."/>
            <person name="Satoh N."/>
            <person name="Nishiyama T."/>
            <person name="Hasebe M."/>
            <person name="Maruyama T."/>
            <person name="Minagawa J."/>
            <person name="Obokata J."/>
            <person name="Shigenobu S."/>
        </authorList>
    </citation>
    <scope>NUCLEOTIDE SEQUENCE [LARGE SCALE GENOMIC DNA]</scope>
</reference>